<dbReference type="EMBL" id="JAYMYR010000001">
    <property type="protein sequence ID" value="KAK7382332.1"/>
    <property type="molecule type" value="Genomic_DNA"/>
</dbReference>
<comment type="caution">
    <text evidence="2">The sequence shown here is derived from an EMBL/GenBank/DDBJ whole genome shotgun (WGS) entry which is preliminary data.</text>
</comment>
<reference evidence="2 3" key="1">
    <citation type="submission" date="2024-01" db="EMBL/GenBank/DDBJ databases">
        <title>The genomes of 5 underutilized Papilionoideae crops provide insights into root nodulation and disease resistanc.</title>
        <authorList>
            <person name="Jiang F."/>
        </authorList>
    </citation>
    <scope>NUCLEOTIDE SEQUENCE [LARGE SCALE GENOMIC DNA]</scope>
    <source>
        <strain evidence="2">JINMINGXINNONG_FW02</strain>
        <tissue evidence="2">Leaves</tissue>
    </source>
</reference>
<evidence type="ECO:0000313" key="2">
    <source>
        <dbReference type="EMBL" id="KAK7382332.1"/>
    </source>
</evidence>
<gene>
    <name evidence="2" type="ORF">VNO80_01183</name>
</gene>
<accession>A0AAN9P0W2</accession>
<feature type="coiled-coil region" evidence="1">
    <location>
        <begin position="48"/>
        <end position="110"/>
    </location>
</feature>
<keyword evidence="3" id="KW-1185">Reference proteome</keyword>
<evidence type="ECO:0000256" key="1">
    <source>
        <dbReference type="SAM" id="Coils"/>
    </source>
</evidence>
<organism evidence="2 3">
    <name type="scientific">Phaseolus coccineus</name>
    <name type="common">Scarlet runner bean</name>
    <name type="synonym">Phaseolus multiflorus</name>
    <dbReference type="NCBI Taxonomy" id="3886"/>
    <lineage>
        <taxon>Eukaryota</taxon>
        <taxon>Viridiplantae</taxon>
        <taxon>Streptophyta</taxon>
        <taxon>Embryophyta</taxon>
        <taxon>Tracheophyta</taxon>
        <taxon>Spermatophyta</taxon>
        <taxon>Magnoliopsida</taxon>
        <taxon>eudicotyledons</taxon>
        <taxon>Gunneridae</taxon>
        <taxon>Pentapetalae</taxon>
        <taxon>rosids</taxon>
        <taxon>fabids</taxon>
        <taxon>Fabales</taxon>
        <taxon>Fabaceae</taxon>
        <taxon>Papilionoideae</taxon>
        <taxon>50 kb inversion clade</taxon>
        <taxon>NPAAA clade</taxon>
        <taxon>indigoferoid/millettioid clade</taxon>
        <taxon>Phaseoleae</taxon>
        <taxon>Phaseolus</taxon>
    </lineage>
</organism>
<keyword evidence="1" id="KW-0175">Coiled coil</keyword>
<dbReference type="AlphaFoldDB" id="A0AAN9P0W2"/>
<sequence length="160" mass="17647">MTDRINSQAMELKGQNIRLEAETSSLRQLSDQQAAETSSLLRLSDKQAEDLKASREELALKEKKLEEVLVQLLEAQSKLTRTQEELEGAEGKLEEAVSSFAKQKEELEADVTETMEAGADAWIDGFKAALEQVHCVLPDLDLTQFTPGHSVADGKLIPPP</sequence>
<evidence type="ECO:0000313" key="3">
    <source>
        <dbReference type="Proteomes" id="UP001374584"/>
    </source>
</evidence>
<name>A0AAN9P0W2_PHACN</name>
<proteinExistence type="predicted"/>
<protein>
    <submittedName>
        <fullName evidence="2">Uncharacterized protein</fullName>
    </submittedName>
</protein>
<dbReference type="Proteomes" id="UP001374584">
    <property type="component" value="Unassembled WGS sequence"/>
</dbReference>